<reference evidence="4 5" key="2">
    <citation type="journal article" date="2011" name="Stand. Genomic Sci.">
        <title>Complete genome sequence of Leadbetterella byssophila type strain (4M15).</title>
        <authorList>
            <person name="Abt B."/>
            <person name="Teshima H."/>
            <person name="Lucas S."/>
            <person name="Lapidus A."/>
            <person name="Del Rio T.G."/>
            <person name="Nolan M."/>
            <person name="Tice H."/>
            <person name="Cheng J.F."/>
            <person name="Pitluck S."/>
            <person name="Liolios K."/>
            <person name="Pagani I."/>
            <person name="Ivanova N."/>
            <person name="Mavromatis K."/>
            <person name="Pati A."/>
            <person name="Tapia R."/>
            <person name="Han C."/>
            <person name="Goodwin L."/>
            <person name="Chen A."/>
            <person name="Palaniappan K."/>
            <person name="Land M."/>
            <person name="Hauser L."/>
            <person name="Chang Y.J."/>
            <person name="Jeffries C.D."/>
            <person name="Rohde M."/>
            <person name="Goker M."/>
            <person name="Tindall B.J."/>
            <person name="Detter J.C."/>
            <person name="Woyke T."/>
            <person name="Bristow J."/>
            <person name="Eisen J.A."/>
            <person name="Markowitz V."/>
            <person name="Hugenholtz P."/>
            <person name="Klenk H.P."/>
            <person name="Kyrpides N.C."/>
        </authorList>
    </citation>
    <scope>NUCLEOTIDE SEQUENCE [LARGE SCALE GENOMIC DNA]</scope>
    <source>
        <strain evidence="5">DSM 17132 / JCM 16389 / KACC 11308 / NBRC 106382 / 4M15</strain>
    </source>
</reference>
<name>E4RWQ6_LEAB4</name>
<dbReference type="PIRSF" id="PIRSF016184">
    <property type="entry name" value="PhzC_PhzF"/>
    <property type="match status" value="1"/>
</dbReference>
<evidence type="ECO:0000256" key="3">
    <source>
        <dbReference type="PIRSR" id="PIRSR016184-1"/>
    </source>
</evidence>
<comment type="similarity">
    <text evidence="1">Belongs to the PhzF family.</text>
</comment>
<reference key="1">
    <citation type="submission" date="2010-11" db="EMBL/GenBank/DDBJ databases">
        <title>The complete genome of Leadbetterella byssophila DSM 17132.</title>
        <authorList>
            <consortium name="US DOE Joint Genome Institute (JGI-PGF)"/>
            <person name="Lucas S."/>
            <person name="Copeland A."/>
            <person name="Lapidus A."/>
            <person name="Glavina del Rio T."/>
            <person name="Dalin E."/>
            <person name="Tice H."/>
            <person name="Bruce D."/>
            <person name="Goodwin L."/>
            <person name="Pitluck S."/>
            <person name="Kyrpides N."/>
            <person name="Mavromatis K."/>
            <person name="Ivanova N."/>
            <person name="Teshima H."/>
            <person name="Brettin T."/>
            <person name="Detter J.C."/>
            <person name="Han C."/>
            <person name="Tapia R."/>
            <person name="Land M."/>
            <person name="Hauser L."/>
            <person name="Markowitz V."/>
            <person name="Cheng J.-F."/>
            <person name="Hugenholtz P."/>
            <person name="Woyke T."/>
            <person name="Wu D."/>
            <person name="Tindall B."/>
            <person name="Pomrenke H.G."/>
            <person name="Brambilla E."/>
            <person name="Klenk H.-P."/>
            <person name="Eisen J.A."/>
        </authorList>
    </citation>
    <scope>NUCLEOTIDE SEQUENCE [LARGE SCALE GENOMIC DNA]</scope>
    <source>
        <strain>DSM 17132</strain>
    </source>
</reference>
<dbReference type="NCBIfam" id="TIGR00654">
    <property type="entry name" value="PhzF_family"/>
    <property type="match status" value="1"/>
</dbReference>
<dbReference type="KEGG" id="lby:Lbys_0450"/>
<dbReference type="Pfam" id="PF02567">
    <property type="entry name" value="PhzC-PhzF"/>
    <property type="match status" value="1"/>
</dbReference>
<protein>
    <submittedName>
        <fullName evidence="4">Phenazine biosynthesis protein PhzF family</fullName>
    </submittedName>
</protein>
<dbReference type="RefSeq" id="WP_013407279.1">
    <property type="nucleotide sequence ID" value="NC_014655.1"/>
</dbReference>
<keyword evidence="5" id="KW-1185">Reference proteome</keyword>
<proteinExistence type="inferred from homology"/>
<evidence type="ECO:0000256" key="1">
    <source>
        <dbReference type="ARBA" id="ARBA00008270"/>
    </source>
</evidence>
<gene>
    <name evidence="4" type="ordered locus">Lbys_0450</name>
</gene>
<evidence type="ECO:0000313" key="4">
    <source>
        <dbReference type="EMBL" id="ADQ16225.1"/>
    </source>
</evidence>
<dbReference type="PANTHER" id="PTHR13774:SF17">
    <property type="entry name" value="PHENAZINE BIOSYNTHESIS-LIKE DOMAIN-CONTAINING PROTEIN"/>
    <property type="match status" value="1"/>
</dbReference>
<evidence type="ECO:0000256" key="2">
    <source>
        <dbReference type="ARBA" id="ARBA00023235"/>
    </source>
</evidence>
<dbReference type="Proteomes" id="UP000007435">
    <property type="component" value="Chromosome"/>
</dbReference>
<dbReference type="Gene3D" id="3.10.310.10">
    <property type="entry name" value="Diaminopimelate Epimerase, Chain A, domain 1"/>
    <property type="match status" value="2"/>
</dbReference>
<dbReference type="eggNOG" id="COG0384">
    <property type="taxonomic scope" value="Bacteria"/>
</dbReference>
<dbReference type="InterPro" id="IPR003719">
    <property type="entry name" value="Phenazine_PhzF-like"/>
</dbReference>
<keyword evidence="2" id="KW-0413">Isomerase</keyword>
<evidence type="ECO:0000313" key="5">
    <source>
        <dbReference type="Proteomes" id="UP000007435"/>
    </source>
</evidence>
<feature type="active site" evidence="3">
    <location>
        <position position="47"/>
    </location>
</feature>
<sequence>MISLKIFHINTFSSEDFKGNPAGVVPMDFWISDDLMQKIANQNGLSETAFFVKTVRGFAIRWFTPEVEVPLCGHATLASGYVLTEFMNHPDERILFESKSGDLEFVKKDGLFYLDFPAFESHEISLDFPFQKALGVQPQKVYQANEDIMAVFRNEEEIAQIRPDFHALLKLKGRGLIVTAPGKKVDFVSRFFAPSLGINEDAVTGSSFTKLFPYWSKELGKTEFQAMQISERTGKVTGQVLNGRVLIGGEAMPYLKGEIYIKS</sequence>
<dbReference type="SUPFAM" id="SSF54506">
    <property type="entry name" value="Diaminopimelate epimerase-like"/>
    <property type="match status" value="1"/>
</dbReference>
<dbReference type="AlphaFoldDB" id="E4RWQ6"/>
<dbReference type="HOGENOM" id="CLU_048756_2_2_10"/>
<dbReference type="PANTHER" id="PTHR13774">
    <property type="entry name" value="PHENAZINE BIOSYNTHESIS PROTEIN"/>
    <property type="match status" value="1"/>
</dbReference>
<dbReference type="GO" id="GO:0005737">
    <property type="term" value="C:cytoplasm"/>
    <property type="evidence" value="ECO:0007669"/>
    <property type="project" value="TreeGrafter"/>
</dbReference>
<dbReference type="STRING" id="649349.Lbys_0450"/>
<accession>E4RWQ6</accession>
<organism evidence="4 5">
    <name type="scientific">Leadbetterella byssophila (strain DSM 17132 / JCM 16389 / KACC 11308 / NBRC 106382 / 4M15)</name>
    <dbReference type="NCBI Taxonomy" id="649349"/>
    <lineage>
        <taxon>Bacteria</taxon>
        <taxon>Pseudomonadati</taxon>
        <taxon>Bacteroidota</taxon>
        <taxon>Cytophagia</taxon>
        <taxon>Cytophagales</taxon>
        <taxon>Leadbetterellaceae</taxon>
        <taxon>Leadbetterella</taxon>
    </lineage>
</organism>
<dbReference type="GO" id="GO:0016853">
    <property type="term" value="F:isomerase activity"/>
    <property type="evidence" value="ECO:0007669"/>
    <property type="project" value="UniProtKB-KW"/>
</dbReference>
<dbReference type="EMBL" id="CP002305">
    <property type="protein sequence ID" value="ADQ16225.1"/>
    <property type="molecule type" value="Genomic_DNA"/>
</dbReference>